<reference evidence="8" key="1">
    <citation type="journal article" date="2019" name="Int. J. Syst. Evol. Microbiol.">
        <title>The Global Catalogue of Microorganisms (GCM) 10K type strain sequencing project: providing services to taxonomists for standard genome sequencing and annotation.</title>
        <authorList>
            <consortium name="The Broad Institute Genomics Platform"/>
            <consortium name="The Broad Institute Genome Sequencing Center for Infectious Disease"/>
            <person name="Wu L."/>
            <person name="Ma J."/>
        </authorList>
    </citation>
    <scope>NUCLEOTIDE SEQUENCE [LARGE SCALE GENOMIC DNA]</scope>
    <source>
        <strain evidence="8">JCM 11650</strain>
    </source>
</reference>
<dbReference type="Pfam" id="PF04347">
    <property type="entry name" value="FliO"/>
    <property type="match status" value="1"/>
</dbReference>
<keyword evidence="5 6" id="KW-0472">Membrane</keyword>
<evidence type="ECO:0000256" key="5">
    <source>
        <dbReference type="ARBA" id="ARBA00023136"/>
    </source>
</evidence>
<organism evidence="7 8">
    <name type="scientific">Comamonas nitrativorans</name>
    <dbReference type="NCBI Taxonomy" id="108437"/>
    <lineage>
        <taxon>Bacteria</taxon>
        <taxon>Pseudomonadati</taxon>
        <taxon>Pseudomonadota</taxon>
        <taxon>Betaproteobacteria</taxon>
        <taxon>Burkholderiales</taxon>
        <taxon>Comamonadaceae</taxon>
        <taxon>Comamonas</taxon>
    </lineage>
</organism>
<name>A0ABV9GUK6_9BURK</name>
<sequence length="112" mass="11678">MADSLSTSLLVLVAMVIAMAALPWGLRRWQLRRQVTQGVVQVQTQVLGAVAIGPGQRVVTVQVQRGDAMACLVLGVTAQSIQCLHVLPDAPAASSGATADFAQALVTEQGKD</sequence>
<comment type="subcellular location">
    <subcellularLocation>
        <location evidence="1">Cell membrane</location>
    </subcellularLocation>
</comment>
<dbReference type="Proteomes" id="UP001595967">
    <property type="component" value="Unassembled WGS sequence"/>
</dbReference>
<keyword evidence="3 6" id="KW-0812">Transmembrane</keyword>
<keyword evidence="4 6" id="KW-1133">Transmembrane helix</keyword>
<keyword evidence="2" id="KW-1003">Cell membrane</keyword>
<gene>
    <name evidence="7" type="ORF">ACFO3A_05780</name>
</gene>
<evidence type="ECO:0000313" key="7">
    <source>
        <dbReference type="EMBL" id="MFC4621722.1"/>
    </source>
</evidence>
<dbReference type="EMBL" id="JBHSEW010000004">
    <property type="protein sequence ID" value="MFC4621722.1"/>
    <property type="molecule type" value="Genomic_DNA"/>
</dbReference>
<accession>A0ABV9GUK6</accession>
<evidence type="ECO:0000256" key="1">
    <source>
        <dbReference type="ARBA" id="ARBA00004236"/>
    </source>
</evidence>
<evidence type="ECO:0000256" key="6">
    <source>
        <dbReference type="SAM" id="Phobius"/>
    </source>
</evidence>
<evidence type="ECO:0000313" key="8">
    <source>
        <dbReference type="Proteomes" id="UP001595967"/>
    </source>
</evidence>
<protein>
    <submittedName>
        <fullName evidence="7">FliO/MopB family protein</fullName>
    </submittedName>
</protein>
<dbReference type="InterPro" id="IPR022781">
    <property type="entry name" value="Flagellar_biosynth_FliO"/>
</dbReference>
<proteinExistence type="predicted"/>
<keyword evidence="8" id="KW-1185">Reference proteome</keyword>
<evidence type="ECO:0000256" key="4">
    <source>
        <dbReference type="ARBA" id="ARBA00022989"/>
    </source>
</evidence>
<dbReference type="RefSeq" id="WP_377724780.1">
    <property type="nucleotide sequence ID" value="NZ_JBHSEW010000004.1"/>
</dbReference>
<feature type="transmembrane region" description="Helical" evidence="6">
    <location>
        <begin position="6"/>
        <end position="26"/>
    </location>
</feature>
<evidence type="ECO:0000256" key="3">
    <source>
        <dbReference type="ARBA" id="ARBA00022692"/>
    </source>
</evidence>
<evidence type="ECO:0000256" key="2">
    <source>
        <dbReference type="ARBA" id="ARBA00022475"/>
    </source>
</evidence>
<comment type="caution">
    <text evidence="7">The sequence shown here is derived from an EMBL/GenBank/DDBJ whole genome shotgun (WGS) entry which is preliminary data.</text>
</comment>